<feature type="region of interest" description="Disordered" evidence="7">
    <location>
        <begin position="246"/>
        <end position="288"/>
    </location>
</feature>
<evidence type="ECO:0000256" key="5">
    <source>
        <dbReference type="ARBA" id="ARBA00022989"/>
    </source>
</evidence>
<dbReference type="PANTHER" id="PTHR47400">
    <property type="entry name" value="PROLINE-RICH TRANSMEMBRANE PROTEIN 3"/>
    <property type="match status" value="1"/>
</dbReference>
<feature type="domain" description="Proline-rich transmembrane protein 3/4" evidence="8">
    <location>
        <begin position="443"/>
        <end position="489"/>
    </location>
</feature>
<keyword evidence="4" id="KW-0732">Signal</keyword>
<feature type="compositionally biased region" description="Polar residues" evidence="7">
    <location>
        <begin position="374"/>
        <end position="393"/>
    </location>
</feature>
<keyword evidence="10" id="KW-1185">Reference proteome</keyword>
<feature type="compositionally biased region" description="Low complexity" evidence="7">
    <location>
        <begin position="79"/>
        <end position="98"/>
    </location>
</feature>
<evidence type="ECO:0000256" key="4">
    <source>
        <dbReference type="ARBA" id="ARBA00022729"/>
    </source>
</evidence>
<evidence type="ECO:0000313" key="10">
    <source>
        <dbReference type="Proteomes" id="UP001142489"/>
    </source>
</evidence>
<organism evidence="9 10">
    <name type="scientific">Phrynocephalus forsythii</name>
    <dbReference type="NCBI Taxonomy" id="171643"/>
    <lineage>
        <taxon>Eukaryota</taxon>
        <taxon>Metazoa</taxon>
        <taxon>Chordata</taxon>
        <taxon>Craniata</taxon>
        <taxon>Vertebrata</taxon>
        <taxon>Euteleostomi</taxon>
        <taxon>Lepidosauria</taxon>
        <taxon>Squamata</taxon>
        <taxon>Bifurcata</taxon>
        <taxon>Unidentata</taxon>
        <taxon>Episquamata</taxon>
        <taxon>Toxicofera</taxon>
        <taxon>Iguania</taxon>
        <taxon>Acrodonta</taxon>
        <taxon>Agamidae</taxon>
        <taxon>Agaminae</taxon>
        <taxon>Phrynocephalus</taxon>
    </lineage>
</organism>
<dbReference type="AlphaFoldDB" id="A0A9Q1AXB4"/>
<comment type="subcellular location">
    <subcellularLocation>
        <location evidence="1">Membrane</location>
        <topology evidence="1">Multi-pass membrane protein</topology>
    </subcellularLocation>
</comment>
<evidence type="ECO:0000313" key="9">
    <source>
        <dbReference type="EMBL" id="KAJ7317144.1"/>
    </source>
</evidence>
<evidence type="ECO:0000259" key="8">
    <source>
        <dbReference type="Pfam" id="PF25987"/>
    </source>
</evidence>
<reference evidence="9" key="1">
    <citation type="journal article" date="2023" name="DNA Res.">
        <title>Chromosome-level genome assembly of Phrynocephalus forsythii using third-generation DNA sequencing and Hi-C analysis.</title>
        <authorList>
            <person name="Qi Y."/>
            <person name="Zhao W."/>
            <person name="Zhao Y."/>
            <person name="Niu C."/>
            <person name="Cao S."/>
            <person name="Zhang Y."/>
        </authorList>
    </citation>
    <scope>NUCLEOTIDE SEQUENCE</scope>
    <source>
        <tissue evidence="9">Muscle</tissue>
    </source>
</reference>
<feature type="region of interest" description="Disordered" evidence="7">
    <location>
        <begin position="298"/>
        <end position="317"/>
    </location>
</feature>
<dbReference type="PANTHER" id="PTHR47400:SF1">
    <property type="entry name" value="PROLINE-RICH TRANSMEMBRANE PROTEIN 3"/>
    <property type="match status" value="1"/>
</dbReference>
<dbReference type="OrthoDB" id="10066605at2759"/>
<accession>A0A9Q1AXB4</accession>
<feature type="region of interest" description="Disordered" evidence="7">
    <location>
        <begin position="344"/>
        <end position="400"/>
    </location>
</feature>
<keyword evidence="6" id="KW-0472">Membrane</keyword>
<name>A0A9Q1AXB4_9SAUR</name>
<protein>
    <recommendedName>
        <fullName evidence="8">Proline-rich transmembrane protein 3/4 domain-containing protein</fullName>
    </recommendedName>
</protein>
<gene>
    <name evidence="9" type="ORF">JRQ81_003306</name>
</gene>
<keyword evidence="2" id="KW-0597">Phosphoprotein</keyword>
<feature type="region of interest" description="Disordered" evidence="7">
    <location>
        <begin position="1"/>
        <end position="21"/>
    </location>
</feature>
<feature type="compositionally biased region" description="Polar residues" evidence="7">
    <location>
        <begin position="274"/>
        <end position="285"/>
    </location>
</feature>
<feature type="compositionally biased region" description="Polar residues" evidence="7">
    <location>
        <begin position="346"/>
        <end position="363"/>
    </location>
</feature>
<comment type="caution">
    <text evidence="9">The sequence shown here is derived from an EMBL/GenBank/DDBJ whole genome shotgun (WGS) entry which is preliminary data.</text>
</comment>
<evidence type="ECO:0000256" key="2">
    <source>
        <dbReference type="ARBA" id="ARBA00022553"/>
    </source>
</evidence>
<dbReference type="InterPro" id="IPR043242">
    <property type="entry name" value="PRRT3"/>
</dbReference>
<evidence type="ECO:0000256" key="6">
    <source>
        <dbReference type="ARBA" id="ARBA00023136"/>
    </source>
</evidence>
<keyword evidence="5" id="KW-1133">Transmembrane helix</keyword>
<dbReference type="Pfam" id="PF25987">
    <property type="entry name" value="PRRT3"/>
    <property type="match status" value="1"/>
</dbReference>
<keyword evidence="3" id="KW-0812">Transmembrane</keyword>
<dbReference type="EMBL" id="JAPFRF010000011">
    <property type="protein sequence ID" value="KAJ7317144.1"/>
    <property type="molecule type" value="Genomic_DNA"/>
</dbReference>
<evidence type="ECO:0000256" key="1">
    <source>
        <dbReference type="ARBA" id="ARBA00004141"/>
    </source>
</evidence>
<evidence type="ECO:0000256" key="7">
    <source>
        <dbReference type="SAM" id="MobiDB-lite"/>
    </source>
</evidence>
<dbReference type="InterPro" id="IPR059081">
    <property type="entry name" value="PRRT3-4"/>
</dbReference>
<evidence type="ECO:0000256" key="3">
    <source>
        <dbReference type="ARBA" id="ARBA00022692"/>
    </source>
</evidence>
<dbReference type="Proteomes" id="UP001142489">
    <property type="component" value="Unassembled WGS sequence"/>
</dbReference>
<proteinExistence type="predicted"/>
<sequence length="544" mass="57227">MPFDFPQATSSDSRRLPVTFEGNVSPPFAVQGLTVAGDFTLPTAGSSSGQTAPEDIGPITLGLGAEEGENRPSLTMPDSKTASTTTSLTASLPTTSRTEASEVPASKEATGPGQNETQNVSMATTVGPLPTVSTIPLLTLPTDRPRVTSLATEDTRLKDDGFLGWPGSGVPEHELLGRNQTTVKYLASYRSTQAYGSPHGQEELATSPFKPAQAAENTQNPRGPWGNSLPVVSTSQLPWLTMASVPLGGENQRPVPLPSTSQSPASKDFFPRPSISSPGKGTTGTPELPIVHERSTHWSLSGGQTHPLGTERTHSHGSVNPALEEGVGMAEPQRVRGAVNPKVTYLGSSTPGQSTFMVRNGSGTKPPDAAGTHPATQSSTQSSNLVSTTSARRLSTPRRGLIRVTTQRALQQPQLPRPQPTLPAMLPTSNPPCSRPGSACSQFLPNQTLLQWVDLERTLSFAWTLHVYGSATLYLLLSLLSLACLGAPSLSGCHISPTSWLPVPCCCCLGYCVPRSSWLIPMAPETGSLPGRCGCCTQPPSPCC</sequence>
<feature type="region of interest" description="Disordered" evidence="7">
    <location>
        <begin position="41"/>
        <end position="119"/>
    </location>
</feature>